<keyword evidence="1" id="KW-1133">Transmembrane helix</keyword>
<protein>
    <submittedName>
        <fullName evidence="2">Uncharacterized protein</fullName>
    </submittedName>
</protein>
<evidence type="ECO:0000313" key="2">
    <source>
        <dbReference type="EMBL" id="RJE26737.1"/>
    </source>
</evidence>
<evidence type="ECO:0000256" key="1">
    <source>
        <dbReference type="SAM" id="Phobius"/>
    </source>
</evidence>
<keyword evidence="1" id="KW-0812">Transmembrane</keyword>
<dbReference type="OrthoDB" id="4509181at2759"/>
<feature type="transmembrane region" description="Helical" evidence="1">
    <location>
        <begin position="12"/>
        <end position="36"/>
    </location>
</feature>
<comment type="caution">
    <text evidence="2">The sequence shown here is derived from an EMBL/GenBank/DDBJ whole genome shotgun (WGS) entry which is preliminary data.</text>
</comment>
<evidence type="ECO:0000313" key="3">
    <source>
        <dbReference type="Proteomes" id="UP000266188"/>
    </source>
</evidence>
<organism evidence="2 3">
    <name type="scientific">Aspergillus sclerotialis</name>
    <dbReference type="NCBI Taxonomy" id="2070753"/>
    <lineage>
        <taxon>Eukaryota</taxon>
        <taxon>Fungi</taxon>
        <taxon>Dikarya</taxon>
        <taxon>Ascomycota</taxon>
        <taxon>Pezizomycotina</taxon>
        <taxon>Eurotiomycetes</taxon>
        <taxon>Eurotiomycetidae</taxon>
        <taxon>Eurotiales</taxon>
        <taxon>Aspergillaceae</taxon>
        <taxon>Aspergillus</taxon>
        <taxon>Aspergillus subgen. Polypaecilum</taxon>
    </lineage>
</organism>
<dbReference type="EMBL" id="MVGC01000016">
    <property type="protein sequence ID" value="RJE26737.1"/>
    <property type="molecule type" value="Genomic_DNA"/>
</dbReference>
<dbReference type="AlphaFoldDB" id="A0A3A2ZZD3"/>
<keyword evidence="1" id="KW-0472">Membrane</keyword>
<name>A0A3A2ZZD3_9EURO</name>
<keyword evidence="3" id="KW-1185">Reference proteome</keyword>
<reference evidence="3" key="1">
    <citation type="submission" date="2017-02" db="EMBL/GenBank/DDBJ databases">
        <authorList>
            <person name="Tafer H."/>
            <person name="Lopandic K."/>
        </authorList>
    </citation>
    <scope>NUCLEOTIDE SEQUENCE [LARGE SCALE GENOMIC DNA]</scope>
    <source>
        <strain evidence="3">CBS 366.77</strain>
    </source>
</reference>
<proteinExistence type="predicted"/>
<gene>
    <name evidence="2" type="ORF">PHISCL_00968</name>
</gene>
<dbReference type="Proteomes" id="UP000266188">
    <property type="component" value="Unassembled WGS sequence"/>
</dbReference>
<sequence length="119" mass="12826">MGEDTKIPTISTAGIAVVSIVLATYLAALFALAIYATYAPRWTDQLDSFAMIRIGSALAHDVPLLASSYTKEISVLDTLPGVMGDAVAEDEAPGKLWPGGSTPLRAKRAYYSYTKLREW</sequence>
<accession>A0A3A2ZZD3</accession>